<dbReference type="AlphaFoldDB" id="A0A0F8YLH7"/>
<dbReference type="EMBL" id="LAZR01065700">
    <property type="protein sequence ID" value="KKK55019.1"/>
    <property type="molecule type" value="Genomic_DNA"/>
</dbReference>
<proteinExistence type="predicted"/>
<reference evidence="1" key="1">
    <citation type="journal article" date="2015" name="Nature">
        <title>Complex archaea that bridge the gap between prokaryotes and eukaryotes.</title>
        <authorList>
            <person name="Spang A."/>
            <person name="Saw J.H."/>
            <person name="Jorgensen S.L."/>
            <person name="Zaremba-Niedzwiedzka K."/>
            <person name="Martijn J."/>
            <person name="Lind A.E."/>
            <person name="van Eijk R."/>
            <person name="Schleper C."/>
            <person name="Guy L."/>
            <person name="Ettema T.J."/>
        </authorList>
    </citation>
    <scope>NUCLEOTIDE SEQUENCE</scope>
</reference>
<sequence>MTEAKIQSELEKAMLEAIVKGIKETVESVVSNDEASQITVNVIEDLSLNITGPDEIVAEVEAALVE</sequence>
<accession>A0A0F8YLH7</accession>
<organism evidence="1">
    <name type="scientific">marine sediment metagenome</name>
    <dbReference type="NCBI Taxonomy" id="412755"/>
    <lineage>
        <taxon>unclassified sequences</taxon>
        <taxon>metagenomes</taxon>
        <taxon>ecological metagenomes</taxon>
    </lineage>
</organism>
<comment type="caution">
    <text evidence="1">The sequence shown here is derived from an EMBL/GenBank/DDBJ whole genome shotgun (WGS) entry which is preliminary data.</text>
</comment>
<protein>
    <submittedName>
        <fullName evidence="1">Uncharacterized protein</fullName>
    </submittedName>
</protein>
<gene>
    <name evidence="1" type="ORF">LCGC14_3078800</name>
</gene>
<name>A0A0F8YLH7_9ZZZZ</name>
<evidence type="ECO:0000313" key="1">
    <source>
        <dbReference type="EMBL" id="KKK55019.1"/>
    </source>
</evidence>